<sequence length="130" mass="14155">MTGVYPHDRIERTGRAREERLPRERRAEPVSPCAAYGRAGPDLKAPGAGFPFTCGSARELPAPGHSAKVLRGRRGDYMPDEAAVSGRCEGWREAPAPRAKEVKVGPYTGISQFEMGGSRLPWAGSYRCLL</sequence>
<dbReference type="Proteomes" id="UP001066276">
    <property type="component" value="Chromosome 4_2"/>
</dbReference>
<protein>
    <submittedName>
        <fullName evidence="2">Uncharacterized protein</fullName>
    </submittedName>
</protein>
<evidence type="ECO:0000256" key="1">
    <source>
        <dbReference type="SAM" id="MobiDB-lite"/>
    </source>
</evidence>
<feature type="region of interest" description="Disordered" evidence="1">
    <location>
        <begin position="1"/>
        <end position="35"/>
    </location>
</feature>
<gene>
    <name evidence="2" type="ORF">NDU88_006201</name>
</gene>
<proteinExistence type="predicted"/>
<keyword evidence="3" id="KW-1185">Reference proteome</keyword>
<evidence type="ECO:0000313" key="3">
    <source>
        <dbReference type="Proteomes" id="UP001066276"/>
    </source>
</evidence>
<reference evidence="2" key="1">
    <citation type="journal article" date="2022" name="bioRxiv">
        <title>Sequencing and chromosome-scale assembly of the giantPleurodeles waltlgenome.</title>
        <authorList>
            <person name="Brown T."/>
            <person name="Elewa A."/>
            <person name="Iarovenko S."/>
            <person name="Subramanian E."/>
            <person name="Araus A.J."/>
            <person name="Petzold A."/>
            <person name="Susuki M."/>
            <person name="Suzuki K.-i.T."/>
            <person name="Hayashi T."/>
            <person name="Toyoda A."/>
            <person name="Oliveira C."/>
            <person name="Osipova E."/>
            <person name="Leigh N.D."/>
            <person name="Simon A."/>
            <person name="Yun M.H."/>
        </authorList>
    </citation>
    <scope>NUCLEOTIDE SEQUENCE</scope>
    <source>
        <strain evidence="2">20211129_DDA</strain>
        <tissue evidence="2">Liver</tissue>
    </source>
</reference>
<organism evidence="2 3">
    <name type="scientific">Pleurodeles waltl</name>
    <name type="common">Iberian ribbed newt</name>
    <dbReference type="NCBI Taxonomy" id="8319"/>
    <lineage>
        <taxon>Eukaryota</taxon>
        <taxon>Metazoa</taxon>
        <taxon>Chordata</taxon>
        <taxon>Craniata</taxon>
        <taxon>Vertebrata</taxon>
        <taxon>Euteleostomi</taxon>
        <taxon>Amphibia</taxon>
        <taxon>Batrachia</taxon>
        <taxon>Caudata</taxon>
        <taxon>Salamandroidea</taxon>
        <taxon>Salamandridae</taxon>
        <taxon>Pleurodelinae</taxon>
        <taxon>Pleurodeles</taxon>
    </lineage>
</organism>
<evidence type="ECO:0000313" key="2">
    <source>
        <dbReference type="EMBL" id="KAJ1165784.1"/>
    </source>
</evidence>
<name>A0AAV7SNU4_PLEWA</name>
<accession>A0AAV7SNU4</accession>
<comment type="caution">
    <text evidence="2">The sequence shown here is derived from an EMBL/GenBank/DDBJ whole genome shotgun (WGS) entry which is preliminary data.</text>
</comment>
<feature type="compositionally biased region" description="Basic and acidic residues" evidence="1">
    <location>
        <begin position="1"/>
        <end position="28"/>
    </location>
</feature>
<dbReference type="AlphaFoldDB" id="A0AAV7SNU4"/>
<dbReference type="EMBL" id="JANPWB010000008">
    <property type="protein sequence ID" value="KAJ1165784.1"/>
    <property type="molecule type" value="Genomic_DNA"/>
</dbReference>